<feature type="region of interest" description="Disordered" evidence="2">
    <location>
        <begin position="282"/>
        <end position="301"/>
    </location>
</feature>
<reference evidence="3 4" key="1">
    <citation type="submission" date="2020-08" db="EMBL/GenBank/DDBJ databases">
        <authorList>
            <person name="Seo M.-J."/>
        </authorList>
    </citation>
    <scope>NUCLEOTIDE SEQUENCE [LARGE SCALE GENOMIC DNA]</scope>
    <source>
        <strain evidence="3 4">KIGAM211</strain>
    </source>
</reference>
<gene>
    <name evidence="3" type="ORF">H5V45_00305</name>
</gene>
<evidence type="ECO:0000256" key="2">
    <source>
        <dbReference type="SAM" id="MobiDB-lite"/>
    </source>
</evidence>
<dbReference type="EMBL" id="JACKXE010000001">
    <property type="protein sequence ID" value="MBB6625747.1"/>
    <property type="molecule type" value="Genomic_DNA"/>
</dbReference>
<evidence type="ECO:0000313" key="3">
    <source>
        <dbReference type="EMBL" id="MBB6625747.1"/>
    </source>
</evidence>
<dbReference type="Gene3D" id="3.30.70.1880">
    <property type="entry name" value="Protein of unknown function DUF881"/>
    <property type="match status" value="1"/>
</dbReference>
<sequence length="301" mass="32719">MSERRPGTPPDTPRPELPARVTLPLLTLITQQSLDEDYLHAAERRASGATPPRTPGLRGRHRTAAVVVAVFGILVTTAAVQTSRNADVDDASRATLLDRIGTKRDTVSRLQDEIVRFRTRNVTLEGQLAQVTRTEQASEARLRRLETATGFGAVTGEGVRIVVDDAPDGDATQTVRDEDLALLVDGLWGAGAEAISINGQRITALTAIRNAGIAINVNTRPLSPPYVVQAIGDTRTLQADFLSTTHGQEFTSLAQQLGFVFERQNEDRLTLPPQRLRPLRSVLAGTAEDNSDKHLEEESKP</sequence>
<dbReference type="PANTHER" id="PTHR37313:SF1">
    <property type="entry name" value="UPF0749 PROTEIN RV1823"/>
    <property type="match status" value="1"/>
</dbReference>
<dbReference type="PANTHER" id="PTHR37313">
    <property type="entry name" value="UPF0749 PROTEIN RV1825"/>
    <property type="match status" value="1"/>
</dbReference>
<keyword evidence="4" id="KW-1185">Reference proteome</keyword>
<evidence type="ECO:0000256" key="1">
    <source>
        <dbReference type="ARBA" id="ARBA00009108"/>
    </source>
</evidence>
<dbReference type="Proteomes" id="UP000523955">
    <property type="component" value="Unassembled WGS sequence"/>
</dbReference>
<accession>A0A7X0RCE6</accession>
<dbReference type="GO" id="GO:0005886">
    <property type="term" value="C:plasma membrane"/>
    <property type="evidence" value="ECO:0007669"/>
    <property type="project" value="TreeGrafter"/>
</dbReference>
<proteinExistence type="inferred from homology"/>
<dbReference type="RefSeq" id="WP_185251092.1">
    <property type="nucleotide sequence ID" value="NZ_JACKXE010000001.1"/>
</dbReference>
<evidence type="ECO:0000313" key="4">
    <source>
        <dbReference type="Proteomes" id="UP000523955"/>
    </source>
</evidence>
<dbReference type="AlphaFoldDB" id="A0A7X0RCE6"/>
<feature type="compositionally biased region" description="Basic and acidic residues" evidence="2">
    <location>
        <begin position="290"/>
        <end position="301"/>
    </location>
</feature>
<dbReference type="Pfam" id="PF05949">
    <property type="entry name" value="DUF881"/>
    <property type="match status" value="1"/>
</dbReference>
<dbReference type="InterPro" id="IPR010273">
    <property type="entry name" value="DUF881"/>
</dbReference>
<protein>
    <submittedName>
        <fullName evidence="3">DUF881 domain-containing protein</fullName>
    </submittedName>
</protein>
<organism evidence="3 4">
    <name type="scientific">Nocardioides luti</name>
    <dbReference type="NCBI Taxonomy" id="2761101"/>
    <lineage>
        <taxon>Bacteria</taxon>
        <taxon>Bacillati</taxon>
        <taxon>Actinomycetota</taxon>
        <taxon>Actinomycetes</taxon>
        <taxon>Propionibacteriales</taxon>
        <taxon>Nocardioidaceae</taxon>
        <taxon>Nocardioides</taxon>
    </lineage>
</organism>
<comment type="similarity">
    <text evidence="1">Belongs to the UPF0749 family.</text>
</comment>
<comment type="caution">
    <text evidence="3">The sequence shown here is derived from an EMBL/GenBank/DDBJ whole genome shotgun (WGS) entry which is preliminary data.</text>
</comment>
<name>A0A7X0RCE6_9ACTN</name>